<name>I0YY89_COCSC</name>
<reference evidence="2 3" key="1">
    <citation type="journal article" date="2012" name="Genome Biol.">
        <title>The genome of the polar eukaryotic microalga coccomyxa subellipsoidea reveals traits of cold adaptation.</title>
        <authorList>
            <person name="Blanc G."/>
            <person name="Agarkova I."/>
            <person name="Grimwood J."/>
            <person name="Kuo A."/>
            <person name="Brueggeman A."/>
            <person name="Dunigan D."/>
            <person name="Gurnon J."/>
            <person name="Ladunga I."/>
            <person name="Lindquist E."/>
            <person name="Lucas S."/>
            <person name="Pangilinan J."/>
            <person name="Proschold T."/>
            <person name="Salamov A."/>
            <person name="Schmutz J."/>
            <person name="Weeks D."/>
            <person name="Yamada T."/>
            <person name="Claverie J.M."/>
            <person name="Grigoriev I."/>
            <person name="Van Etten J."/>
            <person name="Lomsadze A."/>
            <person name="Borodovsky M."/>
        </authorList>
    </citation>
    <scope>NUCLEOTIDE SEQUENCE [LARGE SCALE GENOMIC DNA]</scope>
    <source>
        <strain evidence="2 3">C-169</strain>
    </source>
</reference>
<dbReference type="PANTHER" id="PTHR31366:SF2">
    <property type="entry name" value="UPF0739 PROTEIN C1ORF74"/>
    <property type="match status" value="1"/>
</dbReference>
<dbReference type="Pfam" id="PF06320">
    <property type="entry name" value="GCN5L1"/>
    <property type="match status" value="1"/>
</dbReference>
<feature type="compositionally biased region" description="Low complexity" evidence="1">
    <location>
        <begin position="152"/>
        <end position="165"/>
    </location>
</feature>
<dbReference type="AlphaFoldDB" id="I0YY89"/>
<organism evidence="2 3">
    <name type="scientific">Coccomyxa subellipsoidea (strain C-169)</name>
    <name type="common">Green microalga</name>
    <dbReference type="NCBI Taxonomy" id="574566"/>
    <lineage>
        <taxon>Eukaryota</taxon>
        <taxon>Viridiplantae</taxon>
        <taxon>Chlorophyta</taxon>
        <taxon>core chlorophytes</taxon>
        <taxon>Trebouxiophyceae</taxon>
        <taxon>Trebouxiophyceae incertae sedis</taxon>
        <taxon>Coccomyxaceae</taxon>
        <taxon>Coccomyxa</taxon>
        <taxon>Coccomyxa subellipsoidea</taxon>
    </lineage>
</organism>
<evidence type="ECO:0000313" key="3">
    <source>
        <dbReference type="Proteomes" id="UP000007264"/>
    </source>
</evidence>
<accession>I0YY89</accession>
<dbReference type="KEGG" id="csl:COCSUDRAFT_62896"/>
<dbReference type="RefSeq" id="XP_005647902.1">
    <property type="nucleotide sequence ID" value="XM_005647845.1"/>
</dbReference>
<dbReference type="PANTHER" id="PTHR31366">
    <property type="entry name" value="UPF0739 PROTEIN C1ORF74"/>
    <property type="match status" value="1"/>
</dbReference>
<dbReference type="InterPro" id="IPR027850">
    <property type="entry name" value="DUF4504"/>
</dbReference>
<dbReference type="EMBL" id="AGSI01000007">
    <property type="protein sequence ID" value="EIE23358.1"/>
    <property type="molecule type" value="Genomic_DNA"/>
</dbReference>
<evidence type="ECO:0000313" key="2">
    <source>
        <dbReference type="EMBL" id="EIE23358.1"/>
    </source>
</evidence>
<gene>
    <name evidence="2" type="ORF">COCSUDRAFT_62896</name>
</gene>
<protein>
    <submittedName>
        <fullName evidence="2">Uncharacterized protein</fullName>
    </submittedName>
</protein>
<dbReference type="Proteomes" id="UP000007264">
    <property type="component" value="Unassembled WGS sequence"/>
</dbReference>
<dbReference type="Pfam" id="PF14953">
    <property type="entry name" value="DUF4504"/>
    <property type="match status" value="1"/>
</dbReference>
<keyword evidence="3" id="KW-1185">Reference proteome</keyword>
<dbReference type="OrthoDB" id="552865at2759"/>
<comment type="caution">
    <text evidence="2">The sequence shown here is derived from an EMBL/GenBank/DDBJ whole genome shotgun (WGS) entry which is preliminary data.</text>
</comment>
<feature type="compositionally biased region" description="Low complexity" evidence="1">
    <location>
        <begin position="126"/>
        <end position="139"/>
    </location>
</feature>
<proteinExistence type="predicted"/>
<sequence length="467" mass="49872">MFKSVLQEHNGRKAELRRQGDKARIAAISSAEALTSSLVEAVDSEVSKAFELEKLLSKEAKEARALAVKFKDQTSSWIAAARRADAVLREFGDAENYLRVIEGDMREVVRMLQQLSAAAEARQRPTTGTAAAATMASNADSVPGRAEGLPYRAQSAGSRAGGQATSAQELPGRAVCAVRRAAAGCPALRRAWAALSRDLLALLTRLRPAIMLDYVTHVPEQELCSLVQEVASLVPRAPGTEGVELFVAELDGCCYILRPDLVLERARDSSAVRWIAFAEEGHSTRCHWATDVQSEIVHGRLVAVAEQLRQFCASGCEDRVFRLGSCSGMPSAPIMPSLSGWLLGYPVAYLVDAANVGAAASWLSSADLALHSVIIACPLLQEAVGKAGSLSASSRADLDVLCSFTVPAELLSNGDSDVKLHLQNWVQGLCQGTNGGSAPNQDARSLLGTLWGPVRVEVDVSRHHVVL</sequence>
<evidence type="ECO:0000256" key="1">
    <source>
        <dbReference type="SAM" id="MobiDB-lite"/>
    </source>
</evidence>
<feature type="region of interest" description="Disordered" evidence="1">
    <location>
        <begin position="119"/>
        <end position="165"/>
    </location>
</feature>
<dbReference type="GeneID" id="17041350"/>
<dbReference type="eggNOG" id="KOG3390">
    <property type="taxonomic scope" value="Eukaryota"/>
</dbReference>